<dbReference type="PANTHER" id="PTHR23280:SF24">
    <property type="entry name" value="BAND 4.1-LIKE PROTEIN 1"/>
    <property type="match status" value="1"/>
</dbReference>
<dbReference type="Pfam" id="PF05902">
    <property type="entry name" value="4_1_CTD"/>
    <property type="match status" value="1"/>
</dbReference>
<dbReference type="AlphaFoldDB" id="A0A4W5PA79"/>
<feature type="signal peptide" evidence="6">
    <location>
        <begin position="1"/>
        <end position="20"/>
    </location>
</feature>
<dbReference type="Pfam" id="PF08736">
    <property type="entry name" value="FA"/>
    <property type="match status" value="1"/>
</dbReference>
<dbReference type="GO" id="GO:0005198">
    <property type="term" value="F:structural molecule activity"/>
    <property type="evidence" value="ECO:0007669"/>
    <property type="project" value="InterPro"/>
</dbReference>
<dbReference type="GO" id="GO:0005886">
    <property type="term" value="C:plasma membrane"/>
    <property type="evidence" value="ECO:0007669"/>
    <property type="project" value="TreeGrafter"/>
</dbReference>
<dbReference type="InterPro" id="IPR000299">
    <property type="entry name" value="FERM_domain"/>
</dbReference>
<dbReference type="FunFam" id="2.30.29.30:FF:000001">
    <property type="entry name" value="Erythrocyte membrane protein band 4.1"/>
    <property type="match status" value="1"/>
</dbReference>
<dbReference type="SUPFAM" id="SSF50729">
    <property type="entry name" value="PH domain-like"/>
    <property type="match status" value="1"/>
</dbReference>
<dbReference type="FunFam" id="1.20.80.10:FF:000001">
    <property type="entry name" value="Erythrocyte membrane protein band 4.1"/>
    <property type="match status" value="1"/>
</dbReference>
<dbReference type="FunFam" id="3.10.20.90:FF:000002">
    <property type="entry name" value="Erythrocyte protein band 4.1-like 3"/>
    <property type="match status" value="1"/>
</dbReference>
<dbReference type="GO" id="GO:0031032">
    <property type="term" value="P:actomyosin structure organization"/>
    <property type="evidence" value="ECO:0007669"/>
    <property type="project" value="TreeGrafter"/>
</dbReference>
<sequence>MLYNCSPCLIMFKILHLSGASLFSWLSHSTDSFTRQVSVRVRARDATSRASSSFCGPKQAQHPLTINTKHCKGQALLDMVCEHLNLLEKDYFGLTYSDAESQKNWLDPSKEIKKQMRTAPWHFAFSVKFYPPDPSQLTEDITRYYLCLQLRDDMLSGRLPCSFVTHALLGSYAVQAELGDYDTDDHGPDYVSDFRFAPNQTRELEERVMELHRNYRGMTPADAEINFLENAKKLSMYGVDLHHAKDSEGIDIMLGVCANGLLIYRDRLRINRFAWPKILKISYKRSNFYIKIRPGEYEQFESTIGFKLPNHRAAKRLWKVCIEHHTFFRLVSPEPPPKGFLVMGSKFRYSGRTQAQTRQASALIDRPAPHFERSTSKRYLLSRSLDGGRYHGGVPQGLLTQRTITVKGGYSETRIEKRIIITGDDDVDQHQALAMAIQEAKQQHPDMLVTKAVVVRETESPTEEQHRTSEVRTELHVNITVMTP</sequence>
<dbReference type="Gene3D" id="3.10.20.90">
    <property type="entry name" value="Phosphatidylinositol 3-kinase Catalytic Subunit, Chain A, domain 1"/>
    <property type="match status" value="1"/>
</dbReference>
<evidence type="ECO:0000313" key="9">
    <source>
        <dbReference type="Proteomes" id="UP000314982"/>
    </source>
</evidence>
<dbReference type="PROSITE" id="PS50057">
    <property type="entry name" value="FERM_3"/>
    <property type="match status" value="1"/>
</dbReference>
<dbReference type="CDD" id="cd13184">
    <property type="entry name" value="FERM_C_4_1_family"/>
    <property type="match status" value="1"/>
</dbReference>
<dbReference type="InterPro" id="IPR018980">
    <property type="entry name" value="FERM_PH-like_C"/>
</dbReference>
<dbReference type="SMART" id="SM01196">
    <property type="entry name" value="FERM_C"/>
    <property type="match status" value="1"/>
</dbReference>
<keyword evidence="4" id="KW-0009">Actin-binding</keyword>
<keyword evidence="2" id="KW-0963">Cytoplasm</keyword>
<evidence type="ECO:0000256" key="3">
    <source>
        <dbReference type="ARBA" id="ARBA00022553"/>
    </source>
</evidence>
<dbReference type="Gene3D" id="1.20.80.10">
    <property type="match status" value="1"/>
</dbReference>
<dbReference type="InterPro" id="IPR019748">
    <property type="entry name" value="FERM_central"/>
</dbReference>
<reference evidence="8" key="2">
    <citation type="submission" date="2025-08" db="UniProtKB">
        <authorList>
            <consortium name="Ensembl"/>
        </authorList>
    </citation>
    <scope>IDENTIFICATION</scope>
</reference>
<dbReference type="InterPro" id="IPR008379">
    <property type="entry name" value="Band_4.1_C"/>
</dbReference>
<dbReference type="InterPro" id="IPR019747">
    <property type="entry name" value="FERM_CS"/>
</dbReference>
<dbReference type="Pfam" id="PF09380">
    <property type="entry name" value="FERM_C"/>
    <property type="match status" value="1"/>
</dbReference>
<evidence type="ECO:0000256" key="6">
    <source>
        <dbReference type="SAM" id="SignalP"/>
    </source>
</evidence>
<proteinExistence type="predicted"/>
<evidence type="ECO:0000313" key="8">
    <source>
        <dbReference type="Ensembl" id="ENSHHUP00000057864.1"/>
    </source>
</evidence>
<reference evidence="9" key="1">
    <citation type="submission" date="2018-06" db="EMBL/GenBank/DDBJ databases">
        <title>Genome assembly of Danube salmon.</title>
        <authorList>
            <person name="Macqueen D.J."/>
            <person name="Gundappa M.K."/>
        </authorList>
    </citation>
    <scope>NUCLEOTIDE SEQUENCE [LARGE SCALE GENOMIC DNA]</scope>
</reference>
<dbReference type="SUPFAM" id="SSF47031">
    <property type="entry name" value="Second domain of FERM"/>
    <property type="match status" value="1"/>
</dbReference>
<dbReference type="PROSITE" id="PS00660">
    <property type="entry name" value="FERM_1"/>
    <property type="match status" value="1"/>
</dbReference>
<dbReference type="SUPFAM" id="SSF54236">
    <property type="entry name" value="Ubiquitin-like"/>
    <property type="match status" value="1"/>
</dbReference>
<dbReference type="Gene3D" id="2.30.29.30">
    <property type="entry name" value="Pleckstrin-homology domain (PH domain)/Phosphotyrosine-binding domain (PTB)"/>
    <property type="match status" value="1"/>
</dbReference>
<name>A0A4W5PA79_9TELE</name>
<dbReference type="SMART" id="SM00295">
    <property type="entry name" value="B41"/>
    <property type="match status" value="1"/>
</dbReference>
<dbReference type="PIRSF" id="PIRSF002304">
    <property type="entry name" value="Membrane_skeletal_4_1"/>
    <property type="match status" value="1"/>
</dbReference>
<dbReference type="PRINTS" id="PR00935">
    <property type="entry name" value="BAND41"/>
</dbReference>
<reference evidence="8" key="3">
    <citation type="submission" date="2025-09" db="UniProtKB">
        <authorList>
            <consortium name="Ensembl"/>
        </authorList>
    </citation>
    <scope>IDENTIFICATION</scope>
</reference>
<dbReference type="PRINTS" id="PR00661">
    <property type="entry name" value="ERMFAMILY"/>
</dbReference>
<protein>
    <recommendedName>
        <fullName evidence="7">FERM domain-containing protein</fullName>
    </recommendedName>
</protein>
<keyword evidence="6" id="KW-0732">Signal</keyword>
<dbReference type="Ensembl" id="ENSHHUT00000059850.1">
    <property type="protein sequence ID" value="ENSHHUP00000057864.1"/>
    <property type="gene ID" value="ENSHHUG00000034301.1"/>
</dbReference>
<keyword evidence="9" id="KW-1185">Reference proteome</keyword>
<dbReference type="InterPro" id="IPR000798">
    <property type="entry name" value="Ez/rad/moesin-like"/>
</dbReference>
<feature type="chain" id="PRO_5021264508" description="FERM domain-containing protein" evidence="6">
    <location>
        <begin position="21"/>
        <end position="484"/>
    </location>
</feature>
<dbReference type="GeneTree" id="ENSGT00940000158442"/>
<evidence type="ECO:0000256" key="2">
    <source>
        <dbReference type="ARBA" id="ARBA00022490"/>
    </source>
</evidence>
<evidence type="ECO:0000256" key="5">
    <source>
        <dbReference type="ARBA" id="ARBA00023212"/>
    </source>
</evidence>
<dbReference type="InterPro" id="IPR035963">
    <property type="entry name" value="FERM_2"/>
</dbReference>
<dbReference type="CDD" id="cd14473">
    <property type="entry name" value="FERM_B-lobe"/>
    <property type="match status" value="1"/>
</dbReference>
<organism evidence="8 9">
    <name type="scientific">Hucho hucho</name>
    <name type="common">huchen</name>
    <dbReference type="NCBI Taxonomy" id="62062"/>
    <lineage>
        <taxon>Eukaryota</taxon>
        <taxon>Metazoa</taxon>
        <taxon>Chordata</taxon>
        <taxon>Craniata</taxon>
        <taxon>Vertebrata</taxon>
        <taxon>Euteleostomi</taxon>
        <taxon>Actinopterygii</taxon>
        <taxon>Neopterygii</taxon>
        <taxon>Teleostei</taxon>
        <taxon>Protacanthopterygii</taxon>
        <taxon>Salmoniformes</taxon>
        <taxon>Salmonidae</taxon>
        <taxon>Salmoninae</taxon>
        <taxon>Hucho</taxon>
    </lineage>
</organism>
<keyword evidence="3" id="KW-0597">Phosphoprotein</keyword>
<dbReference type="GO" id="GO:0003779">
    <property type="term" value="F:actin binding"/>
    <property type="evidence" value="ECO:0007669"/>
    <property type="project" value="UniProtKB-KW"/>
</dbReference>
<dbReference type="InterPro" id="IPR014352">
    <property type="entry name" value="FERM/acyl-CoA-bd_prot_sf"/>
</dbReference>
<dbReference type="InterPro" id="IPR019749">
    <property type="entry name" value="Band_41_domain"/>
</dbReference>
<dbReference type="InterPro" id="IPR011993">
    <property type="entry name" value="PH-like_dom_sf"/>
</dbReference>
<feature type="domain" description="FERM" evidence="7">
    <location>
        <begin position="37"/>
        <end position="332"/>
    </location>
</feature>
<keyword evidence="5" id="KW-0206">Cytoskeleton</keyword>
<dbReference type="GO" id="GO:0005856">
    <property type="term" value="C:cytoskeleton"/>
    <property type="evidence" value="ECO:0007669"/>
    <property type="project" value="UniProtKB-SubCell"/>
</dbReference>
<evidence type="ECO:0000256" key="4">
    <source>
        <dbReference type="ARBA" id="ARBA00023203"/>
    </source>
</evidence>
<dbReference type="SMART" id="SM01195">
    <property type="entry name" value="FA"/>
    <property type="match status" value="1"/>
</dbReference>
<accession>A0A4W5PA79</accession>
<comment type="subcellular location">
    <subcellularLocation>
        <location evidence="1">Cytoplasm</location>
        <location evidence="1">Cytoskeleton</location>
    </subcellularLocation>
</comment>
<evidence type="ECO:0000256" key="1">
    <source>
        <dbReference type="ARBA" id="ARBA00004245"/>
    </source>
</evidence>
<dbReference type="InterPro" id="IPR018979">
    <property type="entry name" value="FERM_N"/>
</dbReference>
<dbReference type="InterPro" id="IPR014847">
    <property type="entry name" value="FA"/>
</dbReference>
<evidence type="ECO:0000259" key="7">
    <source>
        <dbReference type="PROSITE" id="PS50057"/>
    </source>
</evidence>
<dbReference type="InterPro" id="IPR029071">
    <property type="entry name" value="Ubiquitin-like_domsf"/>
</dbReference>
<dbReference type="Pfam" id="PF00373">
    <property type="entry name" value="FERM_M"/>
    <property type="match status" value="1"/>
</dbReference>
<dbReference type="PANTHER" id="PTHR23280">
    <property type="entry name" value="4.1 G PROTEIN"/>
    <property type="match status" value="1"/>
</dbReference>
<dbReference type="PROSITE" id="PS00661">
    <property type="entry name" value="FERM_2"/>
    <property type="match status" value="1"/>
</dbReference>
<dbReference type="Pfam" id="PF09379">
    <property type="entry name" value="FERM_N"/>
    <property type="match status" value="1"/>
</dbReference>
<dbReference type="Proteomes" id="UP000314982">
    <property type="component" value="Unassembled WGS sequence"/>
</dbReference>